<dbReference type="AlphaFoldDB" id="A0AAV2SMT7"/>
<evidence type="ECO:0000259" key="6">
    <source>
        <dbReference type="PROSITE" id="PS50089"/>
    </source>
</evidence>
<keyword evidence="3" id="KW-0862">Zinc</keyword>
<keyword evidence="9" id="KW-1185">Reference proteome</keyword>
<evidence type="ECO:0000256" key="1">
    <source>
        <dbReference type="ARBA" id="ARBA00022723"/>
    </source>
</evidence>
<dbReference type="PANTHER" id="PTHR25462">
    <property type="entry name" value="BONUS, ISOFORM C-RELATED"/>
    <property type="match status" value="1"/>
</dbReference>
<evidence type="ECO:0000256" key="4">
    <source>
        <dbReference type="PROSITE-ProRule" id="PRU00024"/>
    </source>
</evidence>
<dbReference type="SUPFAM" id="SSF57845">
    <property type="entry name" value="B-box zinc-binding domain"/>
    <property type="match status" value="1"/>
</dbReference>
<feature type="non-terminal residue" evidence="8">
    <location>
        <position position="721"/>
    </location>
</feature>
<dbReference type="GO" id="GO:0008270">
    <property type="term" value="F:zinc ion binding"/>
    <property type="evidence" value="ECO:0007669"/>
    <property type="project" value="UniProtKB-KW"/>
</dbReference>
<organism evidence="8 9">
    <name type="scientific">Meganyctiphanes norvegica</name>
    <name type="common">Northern krill</name>
    <name type="synonym">Thysanopoda norvegica</name>
    <dbReference type="NCBI Taxonomy" id="48144"/>
    <lineage>
        <taxon>Eukaryota</taxon>
        <taxon>Metazoa</taxon>
        <taxon>Ecdysozoa</taxon>
        <taxon>Arthropoda</taxon>
        <taxon>Crustacea</taxon>
        <taxon>Multicrustacea</taxon>
        <taxon>Malacostraca</taxon>
        <taxon>Eumalacostraca</taxon>
        <taxon>Eucarida</taxon>
        <taxon>Euphausiacea</taxon>
        <taxon>Euphausiidae</taxon>
        <taxon>Meganyctiphanes</taxon>
    </lineage>
</organism>
<dbReference type="PROSITE" id="PS50119">
    <property type="entry name" value="ZF_BBOX"/>
    <property type="match status" value="1"/>
</dbReference>
<dbReference type="PANTHER" id="PTHR25462:SF296">
    <property type="entry name" value="MEIOTIC P26, ISOFORM F"/>
    <property type="match status" value="1"/>
</dbReference>
<name>A0AAV2SMT7_MEGNR</name>
<accession>A0AAV2SMT7</accession>
<dbReference type="Gene3D" id="3.30.40.10">
    <property type="entry name" value="Zinc/RING finger domain, C3HC4 (zinc finger)"/>
    <property type="match status" value="1"/>
</dbReference>
<evidence type="ECO:0008006" key="10">
    <source>
        <dbReference type="Google" id="ProtNLM"/>
    </source>
</evidence>
<dbReference type="InterPro" id="IPR001841">
    <property type="entry name" value="Znf_RING"/>
</dbReference>
<dbReference type="EMBL" id="CAXKWB010084941">
    <property type="protein sequence ID" value="CAL4209580.1"/>
    <property type="molecule type" value="Genomic_DNA"/>
</dbReference>
<evidence type="ECO:0000256" key="5">
    <source>
        <dbReference type="SAM" id="MobiDB-lite"/>
    </source>
</evidence>
<reference evidence="8 9" key="1">
    <citation type="submission" date="2024-05" db="EMBL/GenBank/DDBJ databases">
        <authorList>
            <person name="Wallberg A."/>
        </authorList>
    </citation>
    <scope>NUCLEOTIDE SEQUENCE [LARGE SCALE GENOMIC DNA]</scope>
</reference>
<dbReference type="Pfam" id="PF00097">
    <property type="entry name" value="zf-C3HC4"/>
    <property type="match status" value="1"/>
</dbReference>
<dbReference type="CDD" id="cd16449">
    <property type="entry name" value="RING-HC"/>
    <property type="match status" value="1"/>
</dbReference>
<dbReference type="SUPFAM" id="SSF57850">
    <property type="entry name" value="RING/U-box"/>
    <property type="match status" value="1"/>
</dbReference>
<dbReference type="PROSITE" id="PS50089">
    <property type="entry name" value="ZF_RING_2"/>
    <property type="match status" value="1"/>
</dbReference>
<evidence type="ECO:0000259" key="7">
    <source>
        <dbReference type="PROSITE" id="PS50119"/>
    </source>
</evidence>
<dbReference type="PROSITE" id="PS00518">
    <property type="entry name" value="ZF_RING_1"/>
    <property type="match status" value="1"/>
</dbReference>
<dbReference type="InterPro" id="IPR047153">
    <property type="entry name" value="TRIM45/56/19-like"/>
</dbReference>
<dbReference type="InterPro" id="IPR017907">
    <property type="entry name" value="Znf_RING_CS"/>
</dbReference>
<feature type="region of interest" description="Disordered" evidence="5">
    <location>
        <begin position="636"/>
        <end position="700"/>
    </location>
</feature>
<dbReference type="InterPro" id="IPR013083">
    <property type="entry name" value="Znf_RING/FYVE/PHD"/>
</dbReference>
<dbReference type="SMART" id="SM00184">
    <property type="entry name" value="RING"/>
    <property type="match status" value="1"/>
</dbReference>
<evidence type="ECO:0000256" key="2">
    <source>
        <dbReference type="ARBA" id="ARBA00022771"/>
    </source>
</evidence>
<evidence type="ECO:0000313" key="9">
    <source>
        <dbReference type="Proteomes" id="UP001497623"/>
    </source>
</evidence>
<dbReference type="Gene3D" id="3.30.160.60">
    <property type="entry name" value="Classic Zinc Finger"/>
    <property type="match status" value="1"/>
</dbReference>
<gene>
    <name evidence="8" type="ORF">MNOR_LOCUS38248</name>
</gene>
<dbReference type="Proteomes" id="UP001497623">
    <property type="component" value="Unassembled WGS sequence"/>
</dbReference>
<sequence length="721" mass="82771">MDVTECEICCNIFKSVNWHPRTLPCGHIYCHLCMTKEIRNGKKTCPTCRMQHNAKRVEDLPVCILVERLIENITQTKSLNVGANACVPEANEEDDYSEGPCSTHKKSFLYFYCDTHSLKICKECTIIDHPVTNCNIISFKEEVERRKGENIQQTSSTITDVNDTISALGETIKENKDMVSKQEVKIMQLEKSIEDERKQIAKRKITTEKAKELMNQGKIRRRHIEDAQKNLQQSNTKKTIFKTTNEIRNVQTNIKNWIQDVNTEFSIQHKSSKEGVYVLLIIHLIHQKYSGKFGGQPYNCQNISRFEARMLPIYSNFSNYAPKGGIYSKKKNIHLWLCIISIHRTTPSICLPFGDQMKAALSEICELGRSKKTFFAPIALKFGLQTTAKFIYQTALILIFFKYYAPDILHIYYWNRQKTQVPSNRQKTQLLELSKDQSSLEPSTDPGLANCLKKNLINFELGSDKGISEYLCRLDDIKATLIEGSKILFPSPENITGSDMPEQKYFFRSGISTFNLYYCVNVLRMCSATLHADPFAGEIFPCKSYILLVLVLNLILKKDLFFMKKYRLPNLRAPLTEPYNFFVEVLNTLKPDDRPSYDLFIIQLKAKETELKTSQKDMKIRTPTARVSNQIFSSNKKRTTVKRKRDSERRAADEQPAGCKHRRVQYSGRRVADEQPAGCKHGSVKCSGRRDASSVQKPHNKPLIINNDALHVPTFNNNVLS</sequence>
<feature type="domain" description="RING-type" evidence="6">
    <location>
        <begin position="6"/>
        <end position="49"/>
    </location>
</feature>
<keyword evidence="2 4" id="KW-0863">Zinc-finger</keyword>
<protein>
    <recommendedName>
        <fullName evidence="10">RING-type domain-containing protein</fullName>
    </recommendedName>
</protein>
<evidence type="ECO:0000256" key="3">
    <source>
        <dbReference type="ARBA" id="ARBA00022833"/>
    </source>
</evidence>
<dbReference type="InterPro" id="IPR018957">
    <property type="entry name" value="Znf_C3HC4_RING-type"/>
</dbReference>
<feature type="domain" description="B box-type" evidence="7">
    <location>
        <begin position="101"/>
        <end position="129"/>
    </location>
</feature>
<comment type="caution">
    <text evidence="8">The sequence shown here is derived from an EMBL/GenBank/DDBJ whole genome shotgun (WGS) entry which is preliminary data.</text>
</comment>
<proteinExistence type="predicted"/>
<dbReference type="InterPro" id="IPR000315">
    <property type="entry name" value="Znf_B-box"/>
</dbReference>
<keyword evidence="1" id="KW-0479">Metal-binding</keyword>
<evidence type="ECO:0000313" key="8">
    <source>
        <dbReference type="EMBL" id="CAL4209580.1"/>
    </source>
</evidence>